<dbReference type="GO" id="GO:0061630">
    <property type="term" value="F:ubiquitin protein ligase activity"/>
    <property type="evidence" value="ECO:0007669"/>
    <property type="project" value="TreeGrafter"/>
</dbReference>
<dbReference type="GO" id="GO:0031624">
    <property type="term" value="F:ubiquitin conjugating enzyme binding"/>
    <property type="evidence" value="ECO:0007669"/>
    <property type="project" value="TreeGrafter"/>
</dbReference>
<keyword evidence="2" id="KW-1185">Reference proteome</keyword>
<dbReference type="GO" id="GO:0005634">
    <property type="term" value="C:nucleus"/>
    <property type="evidence" value="ECO:0007669"/>
    <property type="project" value="TreeGrafter"/>
</dbReference>
<proteinExistence type="predicted"/>
<dbReference type="PANTHER" id="PTHR31531:SF2">
    <property type="entry name" value="E3 UBIQUITIN-PROTEIN LIGASE E3D"/>
    <property type="match status" value="1"/>
</dbReference>
<dbReference type="PANTHER" id="PTHR31531">
    <property type="entry name" value="E3 UBIQUITIN-PROTEIN LIGASE E3D FAMILY MEMBER"/>
    <property type="match status" value="1"/>
</dbReference>
<evidence type="ECO:0000313" key="2">
    <source>
        <dbReference type="Proteomes" id="UP000268321"/>
    </source>
</evidence>
<protein>
    <submittedName>
        <fullName evidence="1">Uncharacterized protein</fullName>
    </submittedName>
</protein>
<dbReference type="GO" id="GO:0000209">
    <property type="term" value="P:protein polyubiquitination"/>
    <property type="evidence" value="ECO:0007669"/>
    <property type="project" value="TreeGrafter"/>
</dbReference>
<reference evidence="2" key="1">
    <citation type="journal article" date="2018" name="Nat. Microbiol.">
        <title>Leveraging single-cell genomics to expand the fungal tree of life.</title>
        <authorList>
            <person name="Ahrendt S.R."/>
            <person name="Quandt C.A."/>
            <person name="Ciobanu D."/>
            <person name="Clum A."/>
            <person name="Salamov A."/>
            <person name="Andreopoulos B."/>
            <person name="Cheng J.F."/>
            <person name="Woyke T."/>
            <person name="Pelin A."/>
            <person name="Henrissat B."/>
            <person name="Reynolds N.K."/>
            <person name="Benny G.L."/>
            <person name="Smith M.E."/>
            <person name="James T.Y."/>
            <person name="Grigoriev I.V."/>
        </authorList>
    </citation>
    <scope>NUCLEOTIDE SEQUENCE [LARGE SCALE GENOMIC DNA]</scope>
    <source>
        <strain evidence="2">Baker2002</strain>
    </source>
</reference>
<name>A0A4P9Z754_9ASCO</name>
<accession>A0A4P9Z754</accession>
<dbReference type="EMBL" id="ML004898">
    <property type="protein sequence ID" value="RKP28455.1"/>
    <property type="molecule type" value="Genomic_DNA"/>
</dbReference>
<dbReference type="GO" id="GO:0051865">
    <property type="term" value="P:protein autoubiquitination"/>
    <property type="evidence" value="ECO:0007669"/>
    <property type="project" value="TreeGrafter"/>
</dbReference>
<dbReference type="GO" id="GO:0005829">
    <property type="term" value="C:cytosol"/>
    <property type="evidence" value="ECO:0007669"/>
    <property type="project" value="TreeGrafter"/>
</dbReference>
<dbReference type="InterPro" id="IPR019193">
    <property type="entry name" value="UBQ-conj_enz_E2-bd_prot"/>
</dbReference>
<sequence>MYLCEYLPRLGQVTIYIHTTDAVNKITGLRFENNTLYLQNSRTHALVFPPSAVLPEDVEIRSIIHDGLQLVVRVSVPAPAPHPDTSAFMTLASHTQRWSVRDLLAKTPALETHVNDFRFVCASCDAPVLSSADYKFGDMPLEFWHELMEFWHCHKPHQPHPEKAGRTYDGTLLPRAGFVYIGASYLLLAAAPTHCPACAAPLGEPDPNSGATKLRKWNLALAYADRRETYAPHLFVYHAVLDKINSAGLRKFAVAPQGSADGLCVWISAVGLSVCLDGARHADALKALYRPGAVAAEDDVLEVPLEVWDSFQQHLAETNARLPEASRQVEMAEGGKKATFRVAYLFSQ</sequence>
<dbReference type="GO" id="GO:0030332">
    <property type="term" value="F:cyclin binding"/>
    <property type="evidence" value="ECO:0007669"/>
    <property type="project" value="TreeGrafter"/>
</dbReference>
<dbReference type="GO" id="GO:0006513">
    <property type="term" value="P:protein monoubiquitination"/>
    <property type="evidence" value="ECO:0007669"/>
    <property type="project" value="TreeGrafter"/>
</dbReference>
<dbReference type="OrthoDB" id="386949at2759"/>
<organism evidence="1 2">
    <name type="scientific">Metschnikowia bicuspidata</name>
    <dbReference type="NCBI Taxonomy" id="27322"/>
    <lineage>
        <taxon>Eukaryota</taxon>
        <taxon>Fungi</taxon>
        <taxon>Dikarya</taxon>
        <taxon>Ascomycota</taxon>
        <taxon>Saccharomycotina</taxon>
        <taxon>Pichiomycetes</taxon>
        <taxon>Metschnikowiaceae</taxon>
        <taxon>Metschnikowia</taxon>
    </lineage>
</organism>
<dbReference type="AlphaFoldDB" id="A0A4P9Z754"/>
<gene>
    <name evidence="1" type="ORF">METBISCDRAFT_25053</name>
</gene>
<dbReference type="GO" id="GO:0000151">
    <property type="term" value="C:ubiquitin ligase complex"/>
    <property type="evidence" value="ECO:0007669"/>
    <property type="project" value="TreeGrafter"/>
</dbReference>
<evidence type="ECO:0000313" key="1">
    <source>
        <dbReference type="EMBL" id="RKP28455.1"/>
    </source>
</evidence>
<dbReference type="GO" id="GO:0043161">
    <property type="term" value="P:proteasome-mediated ubiquitin-dependent protein catabolic process"/>
    <property type="evidence" value="ECO:0007669"/>
    <property type="project" value="TreeGrafter"/>
</dbReference>
<dbReference type="Proteomes" id="UP000268321">
    <property type="component" value="Unassembled WGS sequence"/>
</dbReference>
<dbReference type="Pfam" id="PF09814">
    <property type="entry name" value="HECT_2"/>
    <property type="match status" value="1"/>
</dbReference>